<keyword evidence="2" id="KW-1185">Reference proteome</keyword>
<proteinExistence type="predicted"/>
<dbReference type="AlphaFoldDB" id="A0A803P363"/>
<sequence length="88" mass="9817">MGSEQRHYQGDFYVRRTKKPLAEMGVRDGESFPTTNGCCGRRELRSGVVNDALDRESFGVRNVSFGVELGELRTSTKLTKFGVTLSLN</sequence>
<dbReference type="Proteomes" id="UP000596661">
    <property type="component" value="Chromosome 2"/>
</dbReference>
<organism evidence="1 2">
    <name type="scientific">Cannabis sativa</name>
    <name type="common">Hemp</name>
    <name type="synonym">Marijuana</name>
    <dbReference type="NCBI Taxonomy" id="3483"/>
    <lineage>
        <taxon>Eukaryota</taxon>
        <taxon>Viridiplantae</taxon>
        <taxon>Streptophyta</taxon>
        <taxon>Embryophyta</taxon>
        <taxon>Tracheophyta</taxon>
        <taxon>Spermatophyta</taxon>
        <taxon>Magnoliopsida</taxon>
        <taxon>eudicotyledons</taxon>
        <taxon>Gunneridae</taxon>
        <taxon>Pentapetalae</taxon>
        <taxon>rosids</taxon>
        <taxon>fabids</taxon>
        <taxon>Rosales</taxon>
        <taxon>Cannabaceae</taxon>
        <taxon>Cannabis</taxon>
    </lineage>
</organism>
<accession>A0A803P363</accession>
<name>A0A803P363_CANSA</name>
<dbReference type="EnsemblPlants" id="evm.model.02.910">
    <property type="protein sequence ID" value="cds.evm.model.02.910"/>
    <property type="gene ID" value="evm.TU.02.910"/>
</dbReference>
<protein>
    <submittedName>
        <fullName evidence="1">Uncharacterized protein</fullName>
    </submittedName>
</protein>
<evidence type="ECO:0000313" key="2">
    <source>
        <dbReference type="Proteomes" id="UP000596661"/>
    </source>
</evidence>
<dbReference type="Gramene" id="evm.model.02.910">
    <property type="protein sequence ID" value="cds.evm.model.02.910"/>
    <property type="gene ID" value="evm.TU.02.910"/>
</dbReference>
<reference evidence="1" key="1">
    <citation type="submission" date="2018-11" db="EMBL/GenBank/DDBJ databases">
        <authorList>
            <person name="Grassa J C."/>
        </authorList>
    </citation>
    <scope>NUCLEOTIDE SEQUENCE [LARGE SCALE GENOMIC DNA]</scope>
</reference>
<evidence type="ECO:0000313" key="1">
    <source>
        <dbReference type="EnsemblPlants" id="cds.evm.model.02.910"/>
    </source>
</evidence>
<reference evidence="1" key="2">
    <citation type="submission" date="2021-03" db="UniProtKB">
        <authorList>
            <consortium name="EnsemblPlants"/>
        </authorList>
    </citation>
    <scope>IDENTIFICATION</scope>
</reference>
<dbReference type="EMBL" id="UZAU01000141">
    <property type="status" value="NOT_ANNOTATED_CDS"/>
    <property type="molecule type" value="Genomic_DNA"/>
</dbReference>